<gene>
    <name evidence="2" type="ORF">N7496_010899</name>
</gene>
<evidence type="ECO:0000313" key="2">
    <source>
        <dbReference type="EMBL" id="KAJ5358486.1"/>
    </source>
</evidence>
<dbReference type="AlphaFoldDB" id="A0A9W9RE38"/>
<dbReference type="GeneID" id="81442991"/>
<keyword evidence="3" id="KW-1185">Reference proteome</keyword>
<dbReference type="SUPFAM" id="SSF53335">
    <property type="entry name" value="S-adenosyl-L-methionine-dependent methyltransferases"/>
    <property type="match status" value="1"/>
</dbReference>
<sequence length="464" mass="53048">MPTMHRPDFEAFRKESEADPDRGTKYRTLPLLLNARGRHPPSHFAAADIDAMHLGLVTKAIVPIFLNQYIMVLNGITENLLEYGKLVGWDEHPDAFDWMTKQKKFLPGEGLLILEVQERLLTALLKCCLQLLREKPPLKPESEITGFESLGIMAAEAPYRVPAELDLRLIESLLAARASAAEDHLWALREDPDYFSRAVLDAQDHRQEMLKDTRGMSHPLFNRGERDVLWARVIGSVVLDAYIGLEIFTELSSQAKKLASMQKKYSWVPPNCFLEVDDVLEDWAWREKFDLIHIRTMTGAFSEAEWESLYKTCYDNLRPGGWIKQLEYHPLAETGNESLASDNIIKEWGLNILDCAKRAGRTFYIIDTMVPRVHHVGFVNIHQKNYKIPVGPWARERQFKDAGMVSLQRWMGGMAGWSMRLFTKFGAPYPWSKEEVQVYVAKSSYMAPGTEDMGTEANCLGVRE</sequence>
<name>A0A9W9RE38_9EURO</name>
<organism evidence="2 3">
    <name type="scientific">Penicillium cataractarum</name>
    <dbReference type="NCBI Taxonomy" id="2100454"/>
    <lineage>
        <taxon>Eukaryota</taxon>
        <taxon>Fungi</taxon>
        <taxon>Dikarya</taxon>
        <taxon>Ascomycota</taxon>
        <taxon>Pezizomycotina</taxon>
        <taxon>Eurotiomycetes</taxon>
        <taxon>Eurotiomycetidae</taxon>
        <taxon>Eurotiales</taxon>
        <taxon>Aspergillaceae</taxon>
        <taxon>Penicillium</taxon>
    </lineage>
</organism>
<proteinExistence type="predicted"/>
<protein>
    <submittedName>
        <fullName evidence="2">Uncharacterized protein</fullName>
    </submittedName>
</protein>
<feature type="region of interest" description="Disordered" evidence="1">
    <location>
        <begin position="1"/>
        <end position="23"/>
    </location>
</feature>
<reference evidence="2" key="2">
    <citation type="journal article" date="2023" name="IMA Fungus">
        <title>Comparative genomic study of the Penicillium genus elucidates a diverse pangenome and 15 lateral gene transfer events.</title>
        <authorList>
            <person name="Petersen C."/>
            <person name="Sorensen T."/>
            <person name="Nielsen M.R."/>
            <person name="Sondergaard T.E."/>
            <person name="Sorensen J.L."/>
            <person name="Fitzpatrick D.A."/>
            <person name="Frisvad J.C."/>
            <person name="Nielsen K.L."/>
        </authorList>
    </citation>
    <scope>NUCLEOTIDE SEQUENCE</scope>
    <source>
        <strain evidence="2">IBT 29864</strain>
    </source>
</reference>
<reference evidence="2" key="1">
    <citation type="submission" date="2022-11" db="EMBL/GenBank/DDBJ databases">
        <authorList>
            <person name="Petersen C."/>
        </authorList>
    </citation>
    <scope>NUCLEOTIDE SEQUENCE</scope>
    <source>
        <strain evidence="2">IBT 29864</strain>
    </source>
</reference>
<dbReference type="Gene3D" id="3.40.50.150">
    <property type="entry name" value="Vaccinia Virus protein VP39"/>
    <property type="match status" value="1"/>
</dbReference>
<evidence type="ECO:0000313" key="3">
    <source>
        <dbReference type="Proteomes" id="UP001147782"/>
    </source>
</evidence>
<dbReference type="EMBL" id="JAPZBS010000009">
    <property type="protein sequence ID" value="KAJ5358486.1"/>
    <property type="molecule type" value="Genomic_DNA"/>
</dbReference>
<evidence type="ECO:0000256" key="1">
    <source>
        <dbReference type="SAM" id="MobiDB-lite"/>
    </source>
</evidence>
<dbReference type="PANTHER" id="PTHR40788:SF2">
    <property type="entry name" value="CLR5 DOMAIN-CONTAINING PROTEIN"/>
    <property type="match status" value="1"/>
</dbReference>
<dbReference type="OrthoDB" id="2922289at2759"/>
<comment type="caution">
    <text evidence="2">The sequence shown here is derived from an EMBL/GenBank/DDBJ whole genome shotgun (WGS) entry which is preliminary data.</text>
</comment>
<dbReference type="PANTHER" id="PTHR40788">
    <property type="entry name" value="CLR5 DOMAIN-CONTAINING PROTEIN-RELATED"/>
    <property type="match status" value="1"/>
</dbReference>
<accession>A0A9W9RE38</accession>
<dbReference type="Proteomes" id="UP001147782">
    <property type="component" value="Unassembled WGS sequence"/>
</dbReference>
<dbReference type="InterPro" id="IPR029063">
    <property type="entry name" value="SAM-dependent_MTases_sf"/>
</dbReference>
<dbReference type="RefSeq" id="XP_056549772.1">
    <property type="nucleotide sequence ID" value="XM_056703812.1"/>
</dbReference>